<dbReference type="InterPro" id="IPR042175">
    <property type="entry name" value="Cell/Rod_MreC_2"/>
</dbReference>
<name>A0A178IAV2_9BACT</name>
<protein>
    <recommendedName>
        <fullName evidence="2 5">Cell shape-determining protein MreC</fullName>
    </recommendedName>
    <alternativeName>
        <fullName evidence="4 5">Cell shape protein MreC</fullName>
    </alternativeName>
</protein>
<keyword evidence="6" id="KW-0472">Membrane</keyword>
<dbReference type="InterPro" id="IPR055342">
    <property type="entry name" value="MreC_beta-barrel_core"/>
</dbReference>
<dbReference type="STRING" id="1184151.AW736_24245"/>
<sequence>MPPKRIDQARPFLILLIAFAAWLVLPALFKRFARLSFFEFQAPIDVTAGRVRDLQNYWSLRTRAKNDLIEAGQQLSRLNASYELSIRKNATLEAEVARLEELLRLPSFNDYRSEPARVLRRDYNAWWQRLVIRKGSMHGITAGSPVIFVGGVVGRVTEVGAYTSVVDLVSNPGLRLAACIEGDNRPVSYQGAGARSLARAGGMVEFVPLDILAGATDPRRLVTSGLGGVFPPGLSIGLITTLDPGSDGLFKSGPVLLDPRLASVSEVTVLVPLPPPS</sequence>
<evidence type="ECO:0000256" key="4">
    <source>
        <dbReference type="ARBA" id="ARBA00032089"/>
    </source>
</evidence>
<dbReference type="PANTHER" id="PTHR34138:SF1">
    <property type="entry name" value="CELL SHAPE-DETERMINING PROTEIN MREC"/>
    <property type="match status" value="1"/>
</dbReference>
<accession>A0A178IAV2</accession>
<keyword evidence="3 5" id="KW-0133">Cell shape</keyword>
<evidence type="ECO:0000256" key="3">
    <source>
        <dbReference type="ARBA" id="ARBA00022960"/>
    </source>
</evidence>
<reference evidence="8 9" key="1">
    <citation type="submission" date="2016-01" db="EMBL/GenBank/DDBJ databases">
        <title>High potential of lignocellulose degradation of a new Verrucomicrobia species.</title>
        <authorList>
            <person name="Wang Y."/>
            <person name="Shi Y."/>
            <person name="Qiu Z."/>
            <person name="Liu S."/>
            <person name="Yang H."/>
        </authorList>
    </citation>
    <scope>NUCLEOTIDE SEQUENCE [LARGE SCALE GENOMIC DNA]</scope>
    <source>
        <strain evidence="8 9">TSB47</strain>
    </source>
</reference>
<dbReference type="GO" id="GO:0008360">
    <property type="term" value="P:regulation of cell shape"/>
    <property type="evidence" value="ECO:0007669"/>
    <property type="project" value="UniProtKB-KW"/>
</dbReference>
<evidence type="ECO:0000256" key="5">
    <source>
        <dbReference type="PIRNR" id="PIRNR038471"/>
    </source>
</evidence>
<evidence type="ECO:0000259" key="7">
    <source>
        <dbReference type="Pfam" id="PF04085"/>
    </source>
</evidence>
<dbReference type="InterPro" id="IPR042177">
    <property type="entry name" value="Cell/Rod_1"/>
</dbReference>
<dbReference type="Gene3D" id="2.40.10.340">
    <property type="entry name" value="Rod shape-determining protein MreC, domain 1"/>
    <property type="match status" value="1"/>
</dbReference>
<dbReference type="Gene3D" id="2.40.10.350">
    <property type="entry name" value="Rod shape-determining protein MreC, domain 2"/>
    <property type="match status" value="1"/>
</dbReference>
<dbReference type="RefSeq" id="WP_068772886.1">
    <property type="nucleotide sequence ID" value="NZ_CP109796.1"/>
</dbReference>
<evidence type="ECO:0000313" key="9">
    <source>
        <dbReference type="Proteomes" id="UP000078486"/>
    </source>
</evidence>
<feature type="transmembrane region" description="Helical" evidence="6">
    <location>
        <begin position="12"/>
        <end position="29"/>
    </location>
</feature>
<keyword evidence="9" id="KW-1185">Reference proteome</keyword>
<dbReference type="PANTHER" id="PTHR34138">
    <property type="entry name" value="CELL SHAPE-DETERMINING PROTEIN MREC"/>
    <property type="match status" value="1"/>
</dbReference>
<evidence type="ECO:0000256" key="1">
    <source>
        <dbReference type="ARBA" id="ARBA00009369"/>
    </source>
</evidence>
<dbReference type="Proteomes" id="UP000078486">
    <property type="component" value="Unassembled WGS sequence"/>
</dbReference>
<proteinExistence type="inferred from homology"/>
<dbReference type="PIRSF" id="PIRSF038471">
    <property type="entry name" value="MreC"/>
    <property type="match status" value="1"/>
</dbReference>
<dbReference type="GO" id="GO:0005886">
    <property type="term" value="C:plasma membrane"/>
    <property type="evidence" value="ECO:0007669"/>
    <property type="project" value="TreeGrafter"/>
</dbReference>
<feature type="domain" description="Rod shape-determining protein MreC beta-barrel core" evidence="7">
    <location>
        <begin position="118"/>
        <end position="270"/>
    </location>
</feature>
<dbReference type="OrthoDB" id="9792313at2"/>
<evidence type="ECO:0000313" key="8">
    <source>
        <dbReference type="EMBL" id="OAM87144.1"/>
    </source>
</evidence>
<comment type="function">
    <text evidence="5">Involved in formation and maintenance of cell shape.</text>
</comment>
<dbReference type="EMBL" id="LRRQ01000183">
    <property type="protein sequence ID" value="OAM87144.1"/>
    <property type="molecule type" value="Genomic_DNA"/>
</dbReference>
<dbReference type="AlphaFoldDB" id="A0A178IAV2"/>
<comment type="similarity">
    <text evidence="1 5">Belongs to the MreC family.</text>
</comment>
<evidence type="ECO:0000256" key="6">
    <source>
        <dbReference type="SAM" id="Phobius"/>
    </source>
</evidence>
<dbReference type="Pfam" id="PF04085">
    <property type="entry name" value="MreC"/>
    <property type="match status" value="1"/>
</dbReference>
<gene>
    <name evidence="8" type="ORF">AW736_24245</name>
</gene>
<dbReference type="InterPro" id="IPR007221">
    <property type="entry name" value="MreC"/>
</dbReference>
<comment type="caution">
    <text evidence="8">The sequence shown here is derived from an EMBL/GenBank/DDBJ whole genome shotgun (WGS) entry which is preliminary data.</text>
</comment>
<organism evidence="8 9">
    <name type="scientific">Termitidicoccus mucosus</name>
    <dbReference type="NCBI Taxonomy" id="1184151"/>
    <lineage>
        <taxon>Bacteria</taxon>
        <taxon>Pseudomonadati</taxon>
        <taxon>Verrucomicrobiota</taxon>
        <taxon>Opitutia</taxon>
        <taxon>Opitutales</taxon>
        <taxon>Opitutaceae</taxon>
        <taxon>Termitidicoccus</taxon>
    </lineage>
</organism>
<keyword evidence="6" id="KW-0812">Transmembrane</keyword>
<evidence type="ECO:0000256" key="2">
    <source>
        <dbReference type="ARBA" id="ARBA00013855"/>
    </source>
</evidence>
<keyword evidence="6" id="KW-1133">Transmembrane helix</keyword>